<dbReference type="InterPro" id="IPR041246">
    <property type="entry name" value="Bact_MG10"/>
</dbReference>
<name>A0ABP0I3N4_9DINO</name>
<feature type="transmembrane region" description="Helical" evidence="2">
    <location>
        <begin position="2293"/>
        <end position="2313"/>
    </location>
</feature>
<keyword evidence="2" id="KW-0472">Membrane</keyword>
<keyword evidence="3" id="KW-0732">Signal</keyword>
<dbReference type="PANTHER" id="PTHR40094">
    <property type="entry name" value="ALPHA-2-MACROGLOBULIN HOMOLOG"/>
    <property type="match status" value="1"/>
</dbReference>
<evidence type="ECO:0000256" key="3">
    <source>
        <dbReference type="SAM" id="SignalP"/>
    </source>
</evidence>
<keyword evidence="2" id="KW-1133">Transmembrane helix</keyword>
<feature type="signal peptide" evidence="3">
    <location>
        <begin position="1"/>
        <end position="20"/>
    </location>
</feature>
<accession>A0ABP0I3N4</accession>
<dbReference type="InterPro" id="IPR051802">
    <property type="entry name" value="YfhM-like"/>
</dbReference>
<protein>
    <recommendedName>
        <fullName evidence="4">Alpha-2-macroglobulin bait region domain-containing protein</fullName>
    </recommendedName>
</protein>
<sequence length="2376" mass="258608">MSKQGLMKLLQALCILTAQGDPVALEPDFNLVSFTPEDGSTLSGRQALTAVFNLAVIPLGADLGDGPLPEDYVPFILQGAEVPGHLRWVSSSTARFDPFVDWPSDLKDVTLQFNTRLKSVSGKSLKEFPKMRHFSTAPLTFWVREVRSEICENLTDNSWSSSLEARKFKPKHAHECPFDARVLISFNFPVEVKRFVAEPSMFQLREDGMFLSHTTPIEAIAPCDDEVPKPLHLEIEEPAVVNQSRCLELWLPKTLETHGDYSLSLRQGARYHPFAGPFSGNGGGDSDDLKLTGLRPFRFFFLQRHYRRELFKIYLRHGLKAPEESLELLEQAFSISNRIDGEVLQHKLKLINNSTLQLKVVGLQPEEEYTISVSPHGDSVFDGMGLPLQASQGTLKMGEMPGVFLAPQPPNPSLWTSSCSDRFLPQDIPVVFPFLQRQPPRQMYRKVDPGAQMQAFACSISSTDELGDFLTFFFSPGKADTSIPGPCAKRSFQAHPGVILVSGKTEIQFNEVPLNFPDSRLLFLELTCVGNDLGARCATERPASRARFLNAASFSALTAFAAPSSAPYAALGEVRQSTILVSVHSLLDQEPVAGHQVEVWEIPSTRWIHGRSLQPPARRVGTALTDAHGRSLLILPEEQTGQEARDEKGYVAVIANPKTGEILLGDLLRLGPPSPRFVTESEALAASLRLYVTTDRAVYAPGDALALIGVVAAVGSNCPTKKPGSVCSPTAESADSALIISEIIWKLERPGQEEVCSIHLWPLSVMGMFTANITVPQNASLGRLPAVSMYWAGKMIQVPESCSAWRQIRSQMQTPAVSVQGTSFLDILIADPRPPSAVLTLGAPQFLLPSKSLTINATLQTYTGIPLQNHELQVQLVKHGPSKRNENPMPLSTSTSSEADEESTELLGKTDSLGVWSKELRIGGDLPWVPNLGDEITVKVKARGPTGEMLTKSHKLPVRIGPWDITLRTSADMHNADGPLPGQEFAMWTSLEAKYATEGWSVHNAGQLSLVAADDSKATESCDEWLRAKEKAKSRVLDNADGRSCRQEIHTTGRALCHLRLPSTGKFAVVAQVEMRDEMDQDHTVSSCTFLGRAAEDWRRRPLASPNLFKRFEVRPSAAYFMPGDTVKLQVWNPLGVKTRMLLLWGAKPAVTEISNVAQRETVDLGVLRDEDCPMTVCKVHVFLWSIDDTNTLIEDVPLSIHYPKGAPLWAHQEVELQIERPSNILKVKLKPDIKVVKPGEDVEIEVDITQPPNSQAELALLVVDKAWLDLQPLKLREPMEAFEPEKLLSRGPQWRVATSLDGIASAKSLVKATERIRQSFKENPWTGYIGWPLALHPADDSLLDDEHYMNRWAEDLTDFPSPSFGSFPESALLRGGPMLMAKSMAPMALMADAVEESAPVAAGAAMDEGTEAPGSGPAVTLRKRFAKLVALNRALLEVGASTWRTRIRLPEDLSTYVIRVVAVSKEGGNWSWGAAETSVHTAQQVYGKPLLPRMLRFADVCRMGIAIEATSGESPRSLVVEALELQNLRLLDEGQQAVTMLGTSTEVRFTFAADLAVGPASVIFSIKDVDGATLDLVEATVKVEEQQQGLRIASTTSIQADASKAVLRKEAVAALKAVPGSGEMSLSASAGHQAPLLDAIMQLAPTPADHPWQPQGETILAILLGGHVLRAGYGMEAHELDAAISVAQARLAGQVLMDPFLGFVNTPPEHRRWQTGEEKPELLSNALALLVLRAADSLGGVPPAWASLDKDALAGAAYKAIQLRRADWQRCCARDITFASFIGHRELAIFFLALPEAQTRPDLLPLWEEILQTAITGPSGSQLDLLTRLASGQLGHGAVIDFGADRRAAVAADALLERIRVQGPTAYFAESQGSMHAARRSVQSLALWLWTGSKYVNHPFAPLVATHVLSGGLCPWQRHLPAQDIIMASLALVAFDTATGSSQCNIPLQVVAKPSGKKLLQVDLQSGQSGQNPVLSARTAWPWNELPTQLGMSGMDLEIQAGPGRGLAVVSYGMNFIPMVPFLEPQFRGLLVQKIIQRASASHPGRCVGESVKVAFPGETLCVTIQLTSPDDLEEIEVLDFVPAGLEPIDESLENSETSDRIGGDFLFAGGSFLSWEREIRHDSVRWRTGFIWAGTHTLSFNCLANAPGVYSLPAAKAYSAKHPEVMGLSGAASFLVEETGSTSNAVSGPQLREFRAAVWVYLKVEFRESDALATPKACPQACPAAGSCNVAKGRCECASSSGELLPCEEVSVQVKAPFSKLLGGTGSEEFVPPPGGKVLQDTTTTANMPSAGPVVVVLLVALLAAGFYSYFAKMKTPRNFAQPEQELSGDHFTAMPEATLRRRDHSCDSYTERLLSSCVIRPFKEPGGSWSGGR</sequence>
<evidence type="ECO:0000259" key="4">
    <source>
        <dbReference type="SMART" id="SM01359"/>
    </source>
</evidence>
<dbReference type="SMART" id="SM01359">
    <property type="entry name" value="A2M_N_2"/>
    <property type="match status" value="1"/>
</dbReference>
<organism evidence="5 6">
    <name type="scientific">Durusdinium trenchii</name>
    <dbReference type="NCBI Taxonomy" id="1381693"/>
    <lineage>
        <taxon>Eukaryota</taxon>
        <taxon>Sar</taxon>
        <taxon>Alveolata</taxon>
        <taxon>Dinophyceae</taxon>
        <taxon>Suessiales</taxon>
        <taxon>Symbiodiniaceae</taxon>
        <taxon>Durusdinium</taxon>
    </lineage>
</organism>
<feature type="region of interest" description="Disordered" evidence="1">
    <location>
        <begin position="880"/>
        <end position="907"/>
    </location>
</feature>
<feature type="chain" id="PRO_5046968911" description="Alpha-2-macroglobulin bait region domain-containing protein" evidence="3">
    <location>
        <begin position="21"/>
        <end position="2376"/>
    </location>
</feature>
<evidence type="ECO:0000313" key="6">
    <source>
        <dbReference type="Proteomes" id="UP001642484"/>
    </source>
</evidence>
<reference evidence="5 6" key="1">
    <citation type="submission" date="2024-02" db="EMBL/GenBank/DDBJ databases">
        <authorList>
            <person name="Chen Y."/>
            <person name="Shah S."/>
            <person name="Dougan E. K."/>
            <person name="Thang M."/>
            <person name="Chan C."/>
        </authorList>
    </citation>
    <scope>NUCLEOTIDE SEQUENCE [LARGE SCALE GENOMIC DNA]</scope>
</reference>
<evidence type="ECO:0000256" key="1">
    <source>
        <dbReference type="SAM" id="MobiDB-lite"/>
    </source>
</evidence>
<feature type="domain" description="Alpha-2-macroglobulin bait region" evidence="4">
    <location>
        <begin position="1112"/>
        <end position="1271"/>
    </location>
</feature>
<dbReference type="EMBL" id="CAXAMN010001991">
    <property type="protein sequence ID" value="CAK8997171.1"/>
    <property type="molecule type" value="Genomic_DNA"/>
</dbReference>
<dbReference type="PANTHER" id="PTHR40094:SF1">
    <property type="entry name" value="UBIQUITIN DOMAIN-CONTAINING PROTEIN"/>
    <property type="match status" value="1"/>
</dbReference>
<proteinExistence type="predicted"/>
<dbReference type="Proteomes" id="UP001642484">
    <property type="component" value="Unassembled WGS sequence"/>
</dbReference>
<evidence type="ECO:0000313" key="5">
    <source>
        <dbReference type="EMBL" id="CAK8997171.1"/>
    </source>
</evidence>
<keyword evidence="6" id="KW-1185">Reference proteome</keyword>
<dbReference type="Pfam" id="PF07703">
    <property type="entry name" value="A2M_BRD"/>
    <property type="match status" value="1"/>
</dbReference>
<evidence type="ECO:0000256" key="2">
    <source>
        <dbReference type="SAM" id="Phobius"/>
    </source>
</evidence>
<comment type="caution">
    <text evidence="5">The sequence shown here is derived from an EMBL/GenBank/DDBJ whole genome shotgun (WGS) entry which is preliminary data.</text>
</comment>
<gene>
    <name evidence="5" type="ORF">CCMP2556_LOCUS4745</name>
</gene>
<dbReference type="InterPro" id="IPR011625">
    <property type="entry name" value="A2M_N_BRD"/>
</dbReference>
<keyword evidence="2" id="KW-0812">Transmembrane</keyword>
<dbReference type="Pfam" id="PF17973">
    <property type="entry name" value="bMG10"/>
    <property type="match status" value="1"/>
</dbReference>